<dbReference type="Pfam" id="PF09851">
    <property type="entry name" value="SHOCT"/>
    <property type="match status" value="1"/>
</dbReference>
<evidence type="ECO:0000256" key="4">
    <source>
        <dbReference type="ARBA" id="ARBA00022989"/>
    </source>
</evidence>
<dbReference type="EMBL" id="SDKM01000002">
    <property type="protein sequence ID" value="RYP88761.1"/>
    <property type="molecule type" value="Genomic_DNA"/>
</dbReference>
<keyword evidence="10" id="KW-1185">Reference proteome</keyword>
<evidence type="ECO:0000256" key="6">
    <source>
        <dbReference type="SAM" id="Phobius"/>
    </source>
</evidence>
<accession>A0A4Q4ZMB8</accession>
<evidence type="ECO:0000256" key="5">
    <source>
        <dbReference type="ARBA" id="ARBA00023136"/>
    </source>
</evidence>
<dbReference type="OrthoDB" id="7596142at2"/>
<keyword evidence="3 6" id="KW-0812">Transmembrane</keyword>
<dbReference type="GO" id="GO:0005886">
    <property type="term" value="C:plasma membrane"/>
    <property type="evidence" value="ECO:0007669"/>
    <property type="project" value="UniProtKB-SubCell"/>
</dbReference>
<dbReference type="AlphaFoldDB" id="A0A4Q4ZMB8"/>
<protein>
    <recommendedName>
        <fullName evidence="11">SHOCT domain-containing protein</fullName>
    </recommendedName>
</protein>
<evidence type="ECO:0000313" key="10">
    <source>
        <dbReference type="Proteomes" id="UP000295198"/>
    </source>
</evidence>
<evidence type="ECO:0000256" key="2">
    <source>
        <dbReference type="ARBA" id="ARBA00022475"/>
    </source>
</evidence>
<comment type="subcellular location">
    <subcellularLocation>
        <location evidence="1">Cell membrane</location>
        <topology evidence="1">Multi-pass membrane protein</topology>
    </subcellularLocation>
</comment>
<dbReference type="InterPro" id="IPR018649">
    <property type="entry name" value="SHOCT"/>
</dbReference>
<sequence length="129" mass="14367">MDWLDIFWFILISFAFVAYLMVMFAIIGDLFRDESTSGWIKAVWIIVLIFFPFLTALVYLIARGGGMTERKRAEYEQMRAAQDAYIKQVAGEGGGGGSAAEQISKAHDLLSSGAITQDEFDRLKAKALS</sequence>
<name>A0A4Q4ZMB8_9ACTN</name>
<evidence type="ECO:0000313" key="9">
    <source>
        <dbReference type="EMBL" id="RYP88761.1"/>
    </source>
</evidence>
<evidence type="ECO:0008006" key="11">
    <source>
        <dbReference type="Google" id="ProtNLM"/>
    </source>
</evidence>
<feature type="transmembrane region" description="Helical" evidence="6">
    <location>
        <begin position="39"/>
        <end position="62"/>
    </location>
</feature>
<feature type="transmembrane region" description="Helical" evidence="6">
    <location>
        <begin position="7"/>
        <end position="27"/>
    </location>
</feature>
<evidence type="ECO:0000259" key="8">
    <source>
        <dbReference type="Pfam" id="PF13396"/>
    </source>
</evidence>
<evidence type="ECO:0000256" key="1">
    <source>
        <dbReference type="ARBA" id="ARBA00004651"/>
    </source>
</evidence>
<comment type="caution">
    <text evidence="9">The sequence shown here is derived from an EMBL/GenBank/DDBJ whole genome shotgun (WGS) entry which is preliminary data.</text>
</comment>
<feature type="domain" description="SHOCT" evidence="7">
    <location>
        <begin position="101"/>
        <end position="128"/>
    </location>
</feature>
<dbReference type="Pfam" id="PF13396">
    <property type="entry name" value="PLDc_N"/>
    <property type="match status" value="1"/>
</dbReference>
<evidence type="ECO:0000256" key="3">
    <source>
        <dbReference type="ARBA" id="ARBA00022692"/>
    </source>
</evidence>
<dbReference type="InterPro" id="IPR027379">
    <property type="entry name" value="CLS_N"/>
</dbReference>
<keyword evidence="5 6" id="KW-0472">Membrane</keyword>
<keyword evidence="2" id="KW-1003">Cell membrane</keyword>
<organism evidence="9 10">
    <name type="scientific">Nocardioides guangzhouensis</name>
    <dbReference type="NCBI Taxonomy" id="2497878"/>
    <lineage>
        <taxon>Bacteria</taxon>
        <taxon>Bacillati</taxon>
        <taxon>Actinomycetota</taxon>
        <taxon>Actinomycetes</taxon>
        <taxon>Propionibacteriales</taxon>
        <taxon>Nocardioidaceae</taxon>
        <taxon>Nocardioides</taxon>
    </lineage>
</organism>
<evidence type="ECO:0000259" key="7">
    <source>
        <dbReference type="Pfam" id="PF09851"/>
    </source>
</evidence>
<gene>
    <name evidence="9" type="ORF">EKO23_02475</name>
</gene>
<dbReference type="Proteomes" id="UP000295198">
    <property type="component" value="Unassembled WGS sequence"/>
</dbReference>
<proteinExistence type="predicted"/>
<keyword evidence="4 6" id="KW-1133">Transmembrane helix</keyword>
<dbReference type="RefSeq" id="WP_134713710.1">
    <property type="nucleotide sequence ID" value="NZ_SDKM01000002.1"/>
</dbReference>
<feature type="domain" description="Cardiolipin synthase N-terminal" evidence="8">
    <location>
        <begin position="22"/>
        <end position="63"/>
    </location>
</feature>
<reference evidence="9 10" key="1">
    <citation type="submission" date="2019-01" db="EMBL/GenBank/DDBJ databases">
        <title>Nocardioides guangzhouensis sp. nov., an actinobacterium isolated from soil.</title>
        <authorList>
            <person name="Fu Y."/>
            <person name="Cai Y."/>
            <person name="Lin Z."/>
            <person name="Chen P."/>
        </authorList>
    </citation>
    <scope>NUCLEOTIDE SEQUENCE [LARGE SCALE GENOMIC DNA]</scope>
    <source>
        <strain evidence="9 10">130</strain>
    </source>
</reference>